<name>A0A6J4IKQ5_9PROT</name>
<gene>
    <name evidence="2" type="ORF">AVDCRST_MAG08-2206</name>
</gene>
<feature type="compositionally biased region" description="Basic and acidic residues" evidence="1">
    <location>
        <begin position="80"/>
        <end position="95"/>
    </location>
</feature>
<organism evidence="2">
    <name type="scientific">uncultured Acetobacteraceae bacterium</name>
    <dbReference type="NCBI Taxonomy" id="169975"/>
    <lineage>
        <taxon>Bacteria</taxon>
        <taxon>Pseudomonadati</taxon>
        <taxon>Pseudomonadota</taxon>
        <taxon>Alphaproteobacteria</taxon>
        <taxon>Acetobacterales</taxon>
        <taxon>Acetobacteraceae</taxon>
        <taxon>environmental samples</taxon>
    </lineage>
</organism>
<dbReference type="EMBL" id="CADCTG010000175">
    <property type="protein sequence ID" value="CAA9253096.1"/>
    <property type="molecule type" value="Genomic_DNA"/>
</dbReference>
<reference evidence="2" key="1">
    <citation type="submission" date="2020-02" db="EMBL/GenBank/DDBJ databases">
        <authorList>
            <person name="Meier V. D."/>
        </authorList>
    </citation>
    <scope>NUCLEOTIDE SEQUENCE</scope>
    <source>
        <strain evidence="2">AVDCRST_MAG08</strain>
    </source>
</reference>
<dbReference type="AlphaFoldDB" id="A0A6J4IKQ5"/>
<feature type="region of interest" description="Disordered" evidence="1">
    <location>
        <begin position="1"/>
        <end position="95"/>
    </location>
</feature>
<protein>
    <submittedName>
        <fullName evidence="2">Uncharacterized protein</fullName>
    </submittedName>
</protein>
<proteinExistence type="predicted"/>
<feature type="non-terminal residue" evidence="2">
    <location>
        <position position="1"/>
    </location>
</feature>
<accession>A0A6J4IKQ5</accession>
<sequence>ERRAFRPRGARRRGALDGRGCGAAGRVLLRGLPLGGGTAERRHPAHPRPAGRGDHRRDAGLPGGRAAGERHGPHRQGLLRRGDPGHRRLDLRAAV</sequence>
<feature type="non-terminal residue" evidence="2">
    <location>
        <position position="95"/>
    </location>
</feature>
<feature type="compositionally biased region" description="Basic residues" evidence="1">
    <location>
        <begin position="1"/>
        <end position="13"/>
    </location>
</feature>
<evidence type="ECO:0000256" key="1">
    <source>
        <dbReference type="SAM" id="MobiDB-lite"/>
    </source>
</evidence>
<evidence type="ECO:0000313" key="2">
    <source>
        <dbReference type="EMBL" id="CAA9253096.1"/>
    </source>
</evidence>